<gene>
    <name evidence="2" type="ORF">SAMN02799615_01079</name>
</gene>
<keyword evidence="1" id="KW-0732">Signal</keyword>
<protein>
    <submittedName>
        <fullName evidence="2">Uncharacterized protein</fullName>
    </submittedName>
</protein>
<name>A0A1I2AQ76_9GAMM</name>
<feature type="chain" id="PRO_5011669940" evidence="1">
    <location>
        <begin position="21"/>
        <end position="188"/>
    </location>
</feature>
<evidence type="ECO:0000313" key="3">
    <source>
        <dbReference type="Proteomes" id="UP000199477"/>
    </source>
</evidence>
<dbReference type="STRING" id="500610.SAMN02799615_01079"/>
<dbReference type="RefSeq" id="WP_051548965.1">
    <property type="nucleotide sequence ID" value="NZ_FONH01000002.1"/>
</dbReference>
<accession>A0A1I2AQ76</accession>
<dbReference type="EMBL" id="FONH01000002">
    <property type="protein sequence ID" value="SFE45040.1"/>
    <property type="molecule type" value="Genomic_DNA"/>
</dbReference>
<evidence type="ECO:0000313" key="2">
    <source>
        <dbReference type="EMBL" id="SFE45040.1"/>
    </source>
</evidence>
<evidence type="ECO:0000256" key="1">
    <source>
        <dbReference type="SAM" id="SignalP"/>
    </source>
</evidence>
<dbReference type="Gene3D" id="2.60.120.260">
    <property type="entry name" value="Galactose-binding domain-like"/>
    <property type="match status" value="1"/>
</dbReference>
<dbReference type="AlphaFoldDB" id="A0A1I2AQ76"/>
<sequence>MIKRSTIALVALLLAGQAQAGELPKGWFTSGSAPESYDFGVRPGDRHPGGRNAYIRAQAQARGFATLMQTIDAQTYRGKRLRLSGYLRTRDVLSAALWMRIDSATQRGAAFDNMGPRALHGDTQWKRYEIVLDVPPNAQAIAFGFLLEGRGEVAADDFRLEEVGKDIPVTGMAQPIFPTAPANLDFSQ</sequence>
<reference evidence="3" key="1">
    <citation type="submission" date="2016-10" db="EMBL/GenBank/DDBJ databases">
        <authorList>
            <person name="Varghese N."/>
            <person name="Submissions S."/>
        </authorList>
    </citation>
    <scope>NUCLEOTIDE SEQUENCE [LARGE SCALE GENOMIC DNA]</scope>
    <source>
        <strain evidence="3">UNC178MFTsu3.1</strain>
    </source>
</reference>
<feature type="signal peptide" evidence="1">
    <location>
        <begin position="1"/>
        <end position="20"/>
    </location>
</feature>
<dbReference type="Proteomes" id="UP000199477">
    <property type="component" value="Unassembled WGS sequence"/>
</dbReference>
<organism evidence="2 3">
    <name type="scientific">Dyella marensis</name>
    <dbReference type="NCBI Taxonomy" id="500610"/>
    <lineage>
        <taxon>Bacteria</taxon>
        <taxon>Pseudomonadati</taxon>
        <taxon>Pseudomonadota</taxon>
        <taxon>Gammaproteobacteria</taxon>
        <taxon>Lysobacterales</taxon>
        <taxon>Rhodanobacteraceae</taxon>
        <taxon>Dyella</taxon>
    </lineage>
</organism>
<proteinExistence type="predicted"/>
<keyword evidence="3" id="KW-1185">Reference proteome</keyword>